<name>A0A0L6CHD3_9MICO</name>
<reference evidence="2" key="1">
    <citation type="submission" date="2015-03" db="EMBL/GenBank/DDBJ databases">
        <title>Luteipulveratus halotolerans sp. nov., a novel actinobacterium (Dermacoccaceae) from Sarawak, Malaysia.</title>
        <authorList>
            <person name="Juboi H."/>
            <person name="Basik A."/>
            <person name="Shamsul S.S."/>
            <person name="Arnold P."/>
            <person name="Schmitt E.K."/>
            <person name="Sanglier J.-J."/>
            <person name="Yeo T."/>
        </authorList>
    </citation>
    <scope>NUCLEOTIDE SEQUENCE [LARGE SCALE GENOMIC DNA]</scope>
    <source>
        <strain evidence="2">C296001</strain>
    </source>
</reference>
<proteinExistence type="predicted"/>
<gene>
    <name evidence="1" type="ORF">VV01_08230</name>
</gene>
<accession>A0A0L6CHD3</accession>
<dbReference type="EMBL" id="LAIR01000002">
    <property type="protein sequence ID" value="KNX37134.1"/>
    <property type="molecule type" value="Genomic_DNA"/>
</dbReference>
<sequence>MAVNHAKDLVRSSGVHAKLEAGGNVVWLDSELRERLQAVTPWVREFYGSVRGQLTGVNVTRGNRASIRPHAGGRVVHIGFPSALAESMAAGLLQFVEVDGMVRQNDEGRTYYVAADTVKVIEQPTMSWRELRGFMPDLTGDMSTAEYLESIRGED</sequence>
<comment type="caution">
    <text evidence="1">The sequence shown here is derived from an EMBL/GenBank/DDBJ whole genome shotgun (WGS) entry which is preliminary data.</text>
</comment>
<keyword evidence="2" id="KW-1185">Reference proteome</keyword>
<protein>
    <submittedName>
        <fullName evidence="1">Uncharacterized protein</fullName>
    </submittedName>
</protein>
<evidence type="ECO:0000313" key="1">
    <source>
        <dbReference type="EMBL" id="KNX37134.1"/>
    </source>
</evidence>
<organism evidence="1 2">
    <name type="scientific">Luteipulveratus halotolerans</name>
    <dbReference type="NCBI Taxonomy" id="1631356"/>
    <lineage>
        <taxon>Bacteria</taxon>
        <taxon>Bacillati</taxon>
        <taxon>Actinomycetota</taxon>
        <taxon>Actinomycetes</taxon>
        <taxon>Micrococcales</taxon>
        <taxon>Dermacoccaceae</taxon>
        <taxon>Luteipulveratus</taxon>
    </lineage>
</organism>
<dbReference type="AlphaFoldDB" id="A0A0L6CHD3"/>
<dbReference type="Proteomes" id="UP000037397">
    <property type="component" value="Unassembled WGS sequence"/>
</dbReference>
<evidence type="ECO:0000313" key="2">
    <source>
        <dbReference type="Proteomes" id="UP000037397"/>
    </source>
</evidence>